<evidence type="ECO:0000313" key="1">
    <source>
        <dbReference type="EMBL" id="CAD7227645.1"/>
    </source>
</evidence>
<reference evidence="1" key="1">
    <citation type="submission" date="2020-11" db="EMBL/GenBank/DDBJ databases">
        <authorList>
            <person name="Tran Van P."/>
        </authorList>
    </citation>
    <scope>NUCLEOTIDE SEQUENCE</scope>
</reference>
<name>A0A7R8WC14_9CRUS</name>
<gene>
    <name evidence="1" type="ORF">CTOB1V02_LOCUS5546</name>
</gene>
<protein>
    <submittedName>
        <fullName evidence="1">Uncharacterized protein</fullName>
    </submittedName>
</protein>
<dbReference type="EMBL" id="OB661208">
    <property type="protein sequence ID" value="CAD7227645.1"/>
    <property type="molecule type" value="Genomic_DNA"/>
</dbReference>
<sequence>MQMQKVTFSKVWDRSKHVSHMHTHAKEYTDEVVRFMDRVGLISPRDPIAQMFEEEERKQKMATN</sequence>
<accession>A0A7R8WC14</accession>
<proteinExistence type="predicted"/>
<organism evidence="1">
    <name type="scientific">Cyprideis torosa</name>
    <dbReference type="NCBI Taxonomy" id="163714"/>
    <lineage>
        <taxon>Eukaryota</taxon>
        <taxon>Metazoa</taxon>
        <taxon>Ecdysozoa</taxon>
        <taxon>Arthropoda</taxon>
        <taxon>Crustacea</taxon>
        <taxon>Oligostraca</taxon>
        <taxon>Ostracoda</taxon>
        <taxon>Podocopa</taxon>
        <taxon>Podocopida</taxon>
        <taxon>Cytherocopina</taxon>
        <taxon>Cytheroidea</taxon>
        <taxon>Cytherideidae</taxon>
        <taxon>Cyprideis</taxon>
    </lineage>
</organism>
<dbReference type="OrthoDB" id="77878at2759"/>
<dbReference type="AlphaFoldDB" id="A0A7R8WC14"/>